<keyword evidence="4" id="KW-1185">Reference proteome</keyword>
<feature type="region of interest" description="Disordered" evidence="1">
    <location>
        <begin position="403"/>
        <end position="426"/>
    </location>
</feature>
<dbReference type="Gene3D" id="3.40.50.300">
    <property type="entry name" value="P-loop containing nucleotide triphosphate hydrolases"/>
    <property type="match status" value="1"/>
</dbReference>
<gene>
    <name evidence="3" type="ORF">RR42_m1378</name>
</gene>
<dbReference type="InterPro" id="IPR027417">
    <property type="entry name" value="P-loop_NTPase"/>
</dbReference>
<keyword evidence="3" id="KW-0269">Exonuclease</keyword>
<feature type="domain" description="Rad50/SbcC-type AAA" evidence="2">
    <location>
        <begin position="5"/>
        <end position="71"/>
    </location>
</feature>
<accession>A0A0C4Y6X3</accession>
<feature type="compositionally biased region" description="Polar residues" evidence="1">
    <location>
        <begin position="221"/>
        <end position="232"/>
    </location>
</feature>
<dbReference type="Pfam" id="PF13476">
    <property type="entry name" value="AAA_23"/>
    <property type="match status" value="1"/>
</dbReference>
<organism evidence="3 4">
    <name type="scientific">Cupriavidus basilensis</name>
    <dbReference type="NCBI Taxonomy" id="68895"/>
    <lineage>
        <taxon>Bacteria</taxon>
        <taxon>Pseudomonadati</taxon>
        <taxon>Pseudomonadota</taxon>
        <taxon>Betaproteobacteria</taxon>
        <taxon>Burkholderiales</taxon>
        <taxon>Burkholderiaceae</taxon>
        <taxon>Cupriavidus</taxon>
    </lineage>
</organism>
<dbReference type="InterPro" id="IPR038729">
    <property type="entry name" value="Rad50/SbcC_AAA"/>
</dbReference>
<dbReference type="SUPFAM" id="SSF52540">
    <property type="entry name" value="P-loop containing nucleoside triphosphate hydrolases"/>
    <property type="match status" value="1"/>
</dbReference>
<dbReference type="RefSeq" id="WP_052494479.1">
    <property type="nucleotide sequence ID" value="NZ_CP010536.1"/>
</dbReference>
<proteinExistence type="predicted"/>
<feature type="compositionally biased region" description="Low complexity" evidence="1">
    <location>
        <begin position="403"/>
        <end position="416"/>
    </location>
</feature>
<sequence length="584" mass="62270">MELSRISIEGILGVRSAHLSLSAPILLLTGENGAGKSSIIEAVKQAMTGVVTRTMIKNKGQLAGLLHDDFKAGSAFLEWDGGRASVILPKGTQSFEFPGLSMAQASVMQAALPYTLDPDLFARSTPDQRREFLYAMMRVETTPKAVAQMLADRGCDADKIKTVAPLTASSFETALGEAETKSRESKAAWRAVAGEAYGGVKAEGWEAAKPSADPAALQAAQSKVESLTTEHGNASRRAGELDGQSKSAAEQAVQLAGLRERAARKPRIAEKLKIDEAELAKWTATVEETRAKASGARAGNPVPCPHCAALVEIKGAVLHPYEPPETLADPDAAAKLPEYERSLKLLETAVANDKRDLADAEAAAGAISALEASPVTKPTSAEVDAAHREVTRIIEEGKKARAELQTQEEAQRQAAAADKKTKDATQHHADVKAWGKLIEALSPDGIPAQLMQSALDPLNERLQVAADLSSWPLVQIEPDMAITVGGREHLWRSESEKWRANAMLAEAIAFLSGLRFMVLDRFDVLNATGRNDLICWLDTLVQDGEIGTVIIAGTLKAKPSGLPSTIQAEWIEQGVVGQPIAEAA</sequence>
<keyword evidence="3" id="KW-0378">Hydrolase</keyword>
<dbReference type="PANTHER" id="PTHR32114:SF2">
    <property type="entry name" value="ABC TRANSPORTER ABCH.3"/>
    <property type="match status" value="1"/>
</dbReference>
<dbReference type="KEGG" id="cbw:RR42_m1378"/>
<dbReference type="GO" id="GO:0004527">
    <property type="term" value="F:exonuclease activity"/>
    <property type="evidence" value="ECO:0007669"/>
    <property type="project" value="UniProtKB-KW"/>
</dbReference>
<dbReference type="EMBL" id="CP010536">
    <property type="protein sequence ID" value="AJG18780.1"/>
    <property type="molecule type" value="Genomic_DNA"/>
</dbReference>
<dbReference type="AlphaFoldDB" id="A0A0C4Y6X3"/>
<dbReference type="OrthoDB" id="9815944at2"/>
<evidence type="ECO:0000256" key="1">
    <source>
        <dbReference type="SAM" id="MobiDB-lite"/>
    </source>
</evidence>
<protein>
    <submittedName>
        <fullName evidence="3">Exonuclease SbcC</fullName>
    </submittedName>
</protein>
<dbReference type="PANTHER" id="PTHR32114">
    <property type="entry name" value="ABC TRANSPORTER ABCH.3"/>
    <property type="match status" value="1"/>
</dbReference>
<dbReference type="GO" id="GO:0006302">
    <property type="term" value="P:double-strand break repair"/>
    <property type="evidence" value="ECO:0007669"/>
    <property type="project" value="InterPro"/>
</dbReference>
<name>A0A0C4Y6X3_9BURK</name>
<keyword evidence="3" id="KW-0540">Nuclease</keyword>
<dbReference type="Proteomes" id="UP000031843">
    <property type="component" value="Chromosome main"/>
</dbReference>
<evidence type="ECO:0000313" key="3">
    <source>
        <dbReference type="EMBL" id="AJG18780.1"/>
    </source>
</evidence>
<dbReference type="GO" id="GO:0016887">
    <property type="term" value="F:ATP hydrolysis activity"/>
    <property type="evidence" value="ECO:0007669"/>
    <property type="project" value="InterPro"/>
</dbReference>
<dbReference type="STRING" id="68895.RR42_m1378"/>
<feature type="region of interest" description="Disordered" evidence="1">
    <location>
        <begin position="221"/>
        <end position="248"/>
    </location>
</feature>
<evidence type="ECO:0000313" key="4">
    <source>
        <dbReference type="Proteomes" id="UP000031843"/>
    </source>
</evidence>
<feature type="compositionally biased region" description="Basic and acidic residues" evidence="1">
    <location>
        <begin position="417"/>
        <end position="426"/>
    </location>
</feature>
<reference evidence="3 4" key="1">
    <citation type="journal article" date="2015" name="Genome Announc.">
        <title>Complete Genome Sequence of Cupriavidus basilensis 4G11, Isolated from the Oak Ridge Field Research Center Site.</title>
        <authorList>
            <person name="Ray J."/>
            <person name="Waters R.J."/>
            <person name="Skerker J.M."/>
            <person name="Kuehl J.V."/>
            <person name="Price M.N."/>
            <person name="Huang J."/>
            <person name="Chakraborty R."/>
            <person name="Arkin A.P."/>
            <person name="Deutschbauer A."/>
        </authorList>
    </citation>
    <scope>NUCLEOTIDE SEQUENCE [LARGE SCALE GENOMIC DNA]</scope>
    <source>
        <strain evidence="3">4G11</strain>
    </source>
</reference>
<evidence type="ECO:0000259" key="2">
    <source>
        <dbReference type="Pfam" id="PF13476"/>
    </source>
</evidence>